<evidence type="ECO:0000256" key="5">
    <source>
        <dbReference type="ARBA" id="ARBA00022729"/>
    </source>
</evidence>
<evidence type="ECO:0000256" key="4">
    <source>
        <dbReference type="ARBA" id="ARBA00022670"/>
    </source>
</evidence>
<dbReference type="InterPro" id="IPR023828">
    <property type="entry name" value="Peptidase_S8_Ser-AS"/>
</dbReference>
<dbReference type="SUPFAM" id="SSF52743">
    <property type="entry name" value="Subtilisin-like"/>
    <property type="match status" value="1"/>
</dbReference>
<evidence type="ECO:0000256" key="2">
    <source>
        <dbReference type="ARBA" id="ARBA00005325"/>
    </source>
</evidence>
<dbReference type="Gene3D" id="2.60.40.10">
    <property type="entry name" value="Immunoglobulins"/>
    <property type="match status" value="2"/>
</dbReference>
<gene>
    <name evidence="14" type="primary">prcA</name>
    <name evidence="14" type="ORF">Pr1d_19550</name>
</gene>
<dbReference type="GO" id="GO:0004252">
    <property type="term" value="F:serine-type endopeptidase activity"/>
    <property type="evidence" value="ECO:0007669"/>
    <property type="project" value="UniProtKB-UniRule"/>
</dbReference>
<dbReference type="CDD" id="cd04059">
    <property type="entry name" value="Peptidases_S8_Protein_convertases_Kexins_Furin-like"/>
    <property type="match status" value="1"/>
</dbReference>
<keyword evidence="5" id="KW-0732">Signal</keyword>
<dbReference type="InterPro" id="IPR015500">
    <property type="entry name" value="Peptidase_S8_subtilisin-rel"/>
</dbReference>
<evidence type="ECO:0000313" key="14">
    <source>
        <dbReference type="EMBL" id="QEG34673.1"/>
    </source>
</evidence>
<dbReference type="InterPro" id="IPR034182">
    <property type="entry name" value="Kexin/furin"/>
</dbReference>
<feature type="compositionally biased region" description="Low complexity" evidence="10">
    <location>
        <begin position="1"/>
        <end position="16"/>
    </location>
</feature>
<dbReference type="Pfam" id="PF00082">
    <property type="entry name" value="Peptidase_S8"/>
    <property type="match status" value="1"/>
</dbReference>
<dbReference type="PROSITE" id="PS51892">
    <property type="entry name" value="SUBTILASE"/>
    <property type="match status" value="1"/>
</dbReference>
<evidence type="ECO:0000313" key="15">
    <source>
        <dbReference type="Proteomes" id="UP000323917"/>
    </source>
</evidence>
<comment type="subcellular location">
    <subcellularLocation>
        <location evidence="1">Secreted</location>
    </subcellularLocation>
</comment>
<feature type="domain" description="GEVED" evidence="13">
    <location>
        <begin position="1290"/>
        <end position="1362"/>
    </location>
</feature>
<dbReference type="RefSeq" id="WP_148073290.1">
    <property type="nucleotide sequence ID" value="NZ_CP042913.1"/>
</dbReference>
<sequence length="1614" mass="171210">MSLLFNRNSNSSQSSAKKSRRPAGISRRRRRQLGFEPLEDRRVMSAESPLYDPLAGLESQSYSSKTQEGQQQILANELFWQSLYSSLNQTEAVTNGIPTDPFLNSQWHLINTAQEVGNPDYQPIYGVAGEDINVAPVWNQNIFGNGIKVGVFDSGVQTTHPDLAGNIDPLLQFDALTGGSDANPNLINPGNAHGTAVAGLIGAISNNGLGGTGVAPGVQLVPVRLIDAGQTEQAFIDAFRFATDNGLDITNNSWGPGVSRTIAGPTPAQLLAIRDSIVFGRDGKGIIHVFSSGNNAGTGFQAPGGFQDIGTLDSSGYNGWVNSRYTIGVTGVDHDGFYDNVDGTYTGYPEIGGSVLVAAPTGSNAALNIATDTGLGSGIWTTDTLGETGYNTSDNTGAPLGDRDFLEDINFTSRFNGTSASAPIVSGVIALMLEANPNLTWRDVQEILVRSARQNAEFGVPKNGSDQGSGTETLNTWIVNQMEVFHDPDPLALGGSPIESTLFPRLDPNIDFGQAYAREAAGGGNIAHYAPAPYALTNGAGYTVSMGTGTNGEQIGYAHGVVDAELAVLLAQQWATKNQTLSPELTFTTFVTTAGNELGTGVIPAAEKGNEDSGFQLVPGGLSGEAGFIAYWNEFFADMPDFSQTFNNRGGGASFSVPANNSMSVETVEVKIHLSGGTAEALDNLRILLVSPSGTSTELNNYYIEPDTPFTLQNSSPSRFLLDGASPTEQPEDLIVTFSSNRSWGERSDDVIVMDASTNEPVMVNGVPLTSGWQIHFENYGSTEFQLNAMEMAWHGNPIEQDINTPTQRVQGLVGIDTNQDNAFNYSRVIQQNTDTDGVLRYGEIQNLIDPNHEDMASNVTVVARRASDNAIVDQFVTGADGNYYFDLVPDEYIISVEDPLGRSAIEDTLSPSNILQDYRTEWTITSDFFKAWDYNSSLEVNVDGSGVPLSFSGTPIASGMKHINFLLDPGPPVAPQIQFSGVVMADLNGDGLFNGTDVNVPNAVVYADTNRNGQLDAGEQFVQTGADGQYNLIVPATIASVVNIGVQKPAGWTFIDPTSGVTSIFGEPGDVFTGIDFDIMPPLGTGAGNGTSQPGYLIGNIYEDVNNNGTRQSNELGVPNTTVFIDANNNGTREIGEPQTTTNVNGAYIFANVAPGIHRIRVIPTAPLMSINPGPGVPRVVTLSGGGTVSQIEFGIGLGNNPSGANLDFGDLPAYYGITTLAENGARHGKSAYFLGSVVDVDLDGNPSDLADGDDLTNFDDEDGIVVTPLIPGTTGQLVATASRHGGNLQGWFDFNDNGVFEASEKVISNVALLPGANNVSFQIPADMELKNIYARFRYGEYGINSVTGPAVIGEVEDYLVPLDPGTVPAVIENGPDFDEDGDVDGRDFLAWIRGYGKSSGAAPSDGDSNSDGKVDGADLQQWQTDYGTSSAPLVVALTTGGDEDESVNDPELPLAVAPIIVPQTLSTFSSATELSNSESGTSHTPVVINGVSNRGSSLSSNVAEVSAQESTATLPSQRTLSAVANEVVGRRTSHRATSGRVAARLESHRIDQVFEQSSDLAEIGLALREGIHDRRLAGLHRRFEHEQVDSEVDGNENAFDLALSEEILWRAM</sequence>
<dbReference type="PROSITE" id="PS00137">
    <property type="entry name" value="SUBTILASE_HIS"/>
    <property type="match status" value="1"/>
</dbReference>
<dbReference type="InterPro" id="IPR022398">
    <property type="entry name" value="Peptidase_S8_His-AS"/>
</dbReference>
<evidence type="ECO:0000256" key="9">
    <source>
        <dbReference type="PROSITE-ProRule" id="PRU01240"/>
    </source>
</evidence>
<comment type="similarity">
    <text evidence="2">Belongs to the peptidase S8 family. Furin subfamily.</text>
</comment>
<feature type="domain" description="Peptidase S8/S53" evidence="11">
    <location>
        <begin position="144"/>
        <end position="460"/>
    </location>
</feature>
<name>A0A5B9QKR8_9BACT</name>
<keyword evidence="6 9" id="KW-0378">Hydrolase</keyword>
<evidence type="ECO:0000256" key="3">
    <source>
        <dbReference type="ARBA" id="ARBA00022525"/>
    </source>
</evidence>
<evidence type="ECO:0000256" key="8">
    <source>
        <dbReference type="PIRSR" id="PIRSR615500-1"/>
    </source>
</evidence>
<dbReference type="Pfam" id="PF17210">
    <property type="entry name" value="SdrD_B"/>
    <property type="match status" value="1"/>
</dbReference>
<dbReference type="GO" id="GO:0016020">
    <property type="term" value="C:membrane"/>
    <property type="evidence" value="ECO:0007669"/>
    <property type="project" value="TreeGrafter"/>
</dbReference>
<dbReference type="EC" id="3.4.21.-" evidence="14"/>
<accession>A0A5B9QKR8</accession>
<evidence type="ECO:0000259" key="13">
    <source>
        <dbReference type="Pfam" id="PF20009"/>
    </source>
</evidence>
<feature type="compositionally biased region" description="Basic residues" evidence="10">
    <location>
        <begin position="17"/>
        <end position="32"/>
    </location>
</feature>
<reference evidence="14 15" key="1">
    <citation type="submission" date="2019-08" db="EMBL/GenBank/DDBJ databases">
        <title>Deep-cultivation of Planctomycetes and their phenomic and genomic characterization uncovers novel biology.</title>
        <authorList>
            <person name="Wiegand S."/>
            <person name="Jogler M."/>
            <person name="Boedeker C."/>
            <person name="Pinto D."/>
            <person name="Vollmers J."/>
            <person name="Rivas-Marin E."/>
            <person name="Kohn T."/>
            <person name="Peeters S.H."/>
            <person name="Heuer A."/>
            <person name="Rast P."/>
            <person name="Oberbeckmann S."/>
            <person name="Bunk B."/>
            <person name="Jeske O."/>
            <person name="Meyerdierks A."/>
            <person name="Storesund J.E."/>
            <person name="Kallscheuer N."/>
            <person name="Luecker S."/>
            <person name="Lage O.M."/>
            <person name="Pohl T."/>
            <person name="Merkel B.J."/>
            <person name="Hornburger P."/>
            <person name="Mueller R.-W."/>
            <person name="Bruemmer F."/>
            <person name="Labrenz M."/>
            <person name="Spormann A.M."/>
            <person name="Op den Camp H."/>
            <person name="Overmann J."/>
            <person name="Amann R."/>
            <person name="Jetten M.S.M."/>
            <person name="Mascher T."/>
            <person name="Medema M.H."/>
            <person name="Devos D.P."/>
            <person name="Kaster A.-K."/>
            <person name="Ovreas L."/>
            <person name="Rohde M."/>
            <person name="Galperin M.Y."/>
            <person name="Jogler C."/>
        </authorList>
    </citation>
    <scope>NUCLEOTIDE SEQUENCE [LARGE SCALE GENOMIC DNA]</scope>
    <source>
        <strain evidence="14 15">Pr1d</strain>
    </source>
</reference>
<dbReference type="PRINTS" id="PR00723">
    <property type="entry name" value="SUBTILISIN"/>
</dbReference>
<dbReference type="InterPro" id="IPR033764">
    <property type="entry name" value="Sdr_B"/>
</dbReference>
<dbReference type="Pfam" id="PF20009">
    <property type="entry name" value="GEVED"/>
    <property type="match status" value="1"/>
</dbReference>
<feature type="active site" description="Charge relay system" evidence="8 9">
    <location>
        <position position="193"/>
    </location>
</feature>
<feature type="active site" description="Charge relay system" evidence="8 9">
    <location>
        <position position="419"/>
    </location>
</feature>
<dbReference type="InterPro" id="IPR018247">
    <property type="entry name" value="EF_Hand_1_Ca_BS"/>
</dbReference>
<dbReference type="InterPro" id="IPR036852">
    <property type="entry name" value="Peptidase_S8/S53_dom_sf"/>
</dbReference>
<dbReference type="EMBL" id="CP042913">
    <property type="protein sequence ID" value="QEG34673.1"/>
    <property type="molecule type" value="Genomic_DNA"/>
</dbReference>
<dbReference type="PANTHER" id="PTHR42884:SF14">
    <property type="entry name" value="NEUROENDOCRINE CONVERTASE 1"/>
    <property type="match status" value="1"/>
</dbReference>
<evidence type="ECO:0000256" key="7">
    <source>
        <dbReference type="ARBA" id="ARBA00022825"/>
    </source>
</evidence>
<evidence type="ECO:0000256" key="1">
    <source>
        <dbReference type="ARBA" id="ARBA00004613"/>
    </source>
</evidence>
<evidence type="ECO:0000259" key="11">
    <source>
        <dbReference type="Pfam" id="PF00082"/>
    </source>
</evidence>
<organism evidence="14 15">
    <name type="scientific">Bythopirellula goksoeyrii</name>
    <dbReference type="NCBI Taxonomy" id="1400387"/>
    <lineage>
        <taxon>Bacteria</taxon>
        <taxon>Pseudomonadati</taxon>
        <taxon>Planctomycetota</taxon>
        <taxon>Planctomycetia</taxon>
        <taxon>Pirellulales</taxon>
        <taxon>Lacipirellulaceae</taxon>
        <taxon>Bythopirellula</taxon>
    </lineage>
</organism>
<proteinExistence type="inferred from homology"/>
<dbReference type="InterPro" id="IPR045474">
    <property type="entry name" value="GEVED"/>
</dbReference>
<keyword evidence="7 9" id="KW-0720">Serine protease</keyword>
<evidence type="ECO:0000256" key="6">
    <source>
        <dbReference type="ARBA" id="ARBA00022801"/>
    </source>
</evidence>
<dbReference type="PROSITE" id="PS00018">
    <property type="entry name" value="EF_HAND_1"/>
    <property type="match status" value="2"/>
</dbReference>
<dbReference type="PANTHER" id="PTHR42884">
    <property type="entry name" value="PROPROTEIN CONVERTASE SUBTILISIN/KEXIN-RELATED"/>
    <property type="match status" value="1"/>
</dbReference>
<dbReference type="Proteomes" id="UP000323917">
    <property type="component" value="Chromosome"/>
</dbReference>
<dbReference type="SUPFAM" id="SSF117074">
    <property type="entry name" value="Hypothetical protein PA1324"/>
    <property type="match status" value="1"/>
</dbReference>
<dbReference type="InterPro" id="IPR000209">
    <property type="entry name" value="Peptidase_S8/S53_dom"/>
</dbReference>
<feature type="domain" description="SD-repeat containing protein B" evidence="12">
    <location>
        <begin position="1099"/>
        <end position="1165"/>
    </location>
</feature>
<keyword evidence="4 9" id="KW-0645">Protease</keyword>
<dbReference type="PROSITE" id="PS00138">
    <property type="entry name" value="SUBTILASE_SER"/>
    <property type="match status" value="1"/>
</dbReference>
<dbReference type="GO" id="GO:0016485">
    <property type="term" value="P:protein processing"/>
    <property type="evidence" value="ECO:0007669"/>
    <property type="project" value="TreeGrafter"/>
</dbReference>
<protein>
    <submittedName>
        <fullName evidence="14">Calcium-dependent protease</fullName>
        <ecNumber evidence="14">3.4.21.-</ecNumber>
    </submittedName>
</protein>
<keyword evidence="15" id="KW-1185">Reference proteome</keyword>
<dbReference type="InterPro" id="IPR013783">
    <property type="entry name" value="Ig-like_fold"/>
</dbReference>
<dbReference type="OrthoDB" id="227529at2"/>
<dbReference type="GO" id="GO:0005576">
    <property type="term" value="C:extracellular region"/>
    <property type="evidence" value="ECO:0007669"/>
    <property type="project" value="UniProtKB-SubCell"/>
</dbReference>
<keyword evidence="3" id="KW-0964">Secreted</keyword>
<dbReference type="KEGG" id="bgok:Pr1d_19550"/>
<feature type="active site" description="Charge relay system" evidence="8 9">
    <location>
        <position position="153"/>
    </location>
</feature>
<dbReference type="Gene3D" id="3.40.50.200">
    <property type="entry name" value="Peptidase S8/S53 domain"/>
    <property type="match status" value="1"/>
</dbReference>
<dbReference type="Gene3D" id="2.60.120.260">
    <property type="entry name" value="Galactose-binding domain-like"/>
    <property type="match status" value="1"/>
</dbReference>
<evidence type="ECO:0000256" key="10">
    <source>
        <dbReference type="SAM" id="MobiDB-lite"/>
    </source>
</evidence>
<feature type="region of interest" description="Disordered" evidence="10">
    <location>
        <begin position="1"/>
        <end position="39"/>
    </location>
</feature>
<evidence type="ECO:0000259" key="12">
    <source>
        <dbReference type="Pfam" id="PF17210"/>
    </source>
</evidence>